<keyword evidence="1" id="KW-0472">Membrane</keyword>
<evidence type="ECO:0000256" key="1">
    <source>
        <dbReference type="SAM" id="Phobius"/>
    </source>
</evidence>
<comment type="caution">
    <text evidence="2">The sequence shown here is derived from an EMBL/GenBank/DDBJ whole genome shotgun (WGS) entry which is preliminary data.</text>
</comment>
<reference evidence="2 3" key="1">
    <citation type="submission" date="2022-11" db="EMBL/GenBank/DDBJ databases">
        <title>Viruses from the air-sea interface of a natural surface slick.</title>
        <authorList>
            <person name="Rahlff J."/>
            <person name="Holmfeldt K."/>
        </authorList>
    </citation>
    <scope>NUCLEOTIDE SEQUENCE [LARGE SCALE GENOMIC DNA]</scope>
    <source>
        <strain evidence="2 3">SMS4</strain>
    </source>
</reference>
<feature type="transmembrane region" description="Helical" evidence="1">
    <location>
        <begin position="39"/>
        <end position="61"/>
    </location>
</feature>
<dbReference type="PROSITE" id="PS51257">
    <property type="entry name" value="PROKAR_LIPOPROTEIN"/>
    <property type="match status" value="1"/>
</dbReference>
<dbReference type="Proteomes" id="UP001231109">
    <property type="component" value="Unassembled WGS sequence"/>
</dbReference>
<name>A0ABT9HUJ4_9GAMM</name>
<dbReference type="RefSeq" id="WP_037053457.1">
    <property type="nucleotide sequence ID" value="NZ_JAPJDY010000001.1"/>
</dbReference>
<proteinExistence type="predicted"/>
<dbReference type="EMBL" id="JAPJDZ010000001">
    <property type="protein sequence ID" value="MDP5134490.1"/>
    <property type="molecule type" value="Genomic_DNA"/>
</dbReference>
<protein>
    <submittedName>
        <fullName evidence="2">Uncharacterized protein</fullName>
    </submittedName>
</protein>
<evidence type="ECO:0000313" key="2">
    <source>
        <dbReference type="EMBL" id="MDP5134490.1"/>
    </source>
</evidence>
<feature type="transmembrane region" description="Helical" evidence="1">
    <location>
        <begin position="12"/>
        <end position="33"/>
    </location>
</feature>
<keyword evidence="1" id="KW-0812">Transmembrane</keyword>
<accession>A0ABT9HUJ4</accession>
<organism evidence="2 3">
    <name type="scientific">Rheinheimera baltica</name>
    <dbReference type="NCBI Taxonomy" id="67576"/>
    <lineage>
        <taxon>Bacteria</taxon>
        <taxon>Pseudomonadati</taxon>
        <taxon>Pseudomonadota</taxon>
        <taxon>Gammaproteobacteria</taxon>
        <taxon>Chromatiales</taxon>
        <taxon>Chromatiaceae</taxon>
        <taxon>Rheinheimera</taxon>
    </lineage>
</organism>
<gene>
    <name evidence="2" type="ORF">ORJ04_00830</name>
</gene>
<evidence type="ECO:0000313" key="3">
    <source>
        <dbReference type="Proteomes" id="UP001231109"/>
    </source>
</evidence>
<keyword evidence="3" id="KW-1185">Reference proteome</keyword>
<keyword evidence="1" id="KW-1133">Transmembrane helix</keyword>
<sequence length="69" mass="7564">MFSFPKRPINRALVYAGLFGIVFQLTAACYALWHGISLQAGWVITLIAPLLCIASGTVSALQLQKEQKQ</sequence>